<dbReference type="InterPro" id="IPR018276">
    <property type="entry name" value="DDA1_dom"/>
</dbReference>
<dbReference type="InParanoid" id="A0A6I9RXA4"/>
<dbReference type="GO" id="GO:0080008">
    <property type="term" value="C:Cul4-RING E3 ubiquitin ligase complex"/>
    <property type="evidence" value="ECO:0007669"/>
    <property type="project" value="TreeGrafter"/>
</dbReference>
<dbReference type="PROSITE" id="PS50800">
    <property type="entry name" value="SAP"/>
    <property type="match status" value="1"/>
</dbReference>
<organism evidence="4 5">
    <name type="scientific">Elaeis guineensis var. tenera</name>
    <name type="common">Oil palm</name>
    <dbReference type="NCBI Taxonomy" id="51953"/>
    <lineage>
        <taxon>Eukaryota</taxon>
        <taxon>Viridiplantae</taxon>
        <taxon>Streptophyta</taxon>
        <taxon>Embryophyta</taxon>
        <taxon>Tracheophyta</taxon>
        <taxon>Spermatophyta</taxon>
        <taxon>Magnoliopsida</taxon>
        <taxon>Liliopsida</taxon>
        <taxon>Arecaceae</taxon>
        <taxon>Arecoideae</taxon>
        <taxon>Cocoseae</taxon>
        <taxon>Elaeidinae</taxon>
        <taxon>Elaeis</taxon>
    </lineage>
</organism>
<dbReference type="InterPro" id="IPR036361">
    <property type="entry name" value="SAP_dom_sf"/>
</dbReference>
<keyword evidence="4" id="KW-1185">Reference proteome</keyword>
<dbReference type="PANTHER" id="PTHR31879:SF2">
    <property type="entry name" value="DET1- AND DDB1-ASSOCIATED PROTEIN 1"/>
    <property type="match status" value="1"/>
</dbReference>
<dbReference type="Gene3D" id="1.10.720.30">
    <property type="entry name" value="SAP domain"/>
    <property type="match status" value="1"/>
</dbReference>
<dbReference type="KEGG" id="egu:105051172"/>
<dbReference type="SUPFAM" id="SSF68906">
    <property type="entry name" value="SAP domain"/>
    <property type="match status" value="1"/>
</dbReference>
<proteinExistence type="inferred from homology"/>
<sequence length="181" mass="19087">MEVEGSAGPASEGLAAASPARASDRAAAGTSKYLTNLPSRGLFSADFSSNLGGMRVYVCDHDTSPPEDQVIKTNTTNILIRALQLSKQRSESKDVNAKAPAESSRGKRSAFRAYDGRNPAKKANTGSASGISGQEGSSIGVPEKALQSLTVERLRALLKERGLSLRGKKDELIARLKGQDI</sequence>
<feature type="compositionally biased region" description="Low complexity" evidence="2">
    <location>
        <begin position="126"/>
        <end position="140"/>
    </location>
</feature>
<dbReference type="Pfam" id="PF02037">
    <property type="entry name" value="SAP"/>
    <property type="match status" value="1"/>
</dbReference>
<gene>
    <name evidence="5" type="primary">LOC105051172</name>
</gene>
<dbReference type="OrthoDB" id="445357at2759"/>
<dbReference type="FunCoup" id="A0A6I9RXA4">
    <property type="interactions" value="1128"/>
</dbReference>
<reference evidence="5" key="1">
    <citation type="submission" date="2025-08" db="UniProtKB">
        <authorList>
            <consortium name="RefSeq"/>
        </authorList>
    </citation>
    <scope>IDENTIFICATION</scope>
</reference>
<dbReference type="GO" id="GO:0032436">
    <property type="term" value="P:positive regulation of proteasomal ubiquitin-dependent protein catabolic process"/>
    <property type="evidence" value="ECO:0007669"/>
    <property type="project" value="TreeGrafter"/>
</dbReference>
<name>A0A6I9RXA4_ELAGV</name>
<dbReference type="GeneID" id="105051172"/>
<evidence type="ECO:0000313" key="4">
    <source>
        <dbReference type="Proteomes" id="UP000504607"/>
    </source>
</evidence>
<protein>
    <submittedName>
        <fullName evidence="5">Uncharacterized protein LOC105051172 isoform X1</fullName>
    </submittedName>
</protein>
<feature type="region of interest" description="Disordered" evidence="2">
    <location>
        <begin position="1"/>
        <end position="22"/>
    </location>
</feature>
<evidence type="ECO:0000313" key="5">
    <source>
        <dbReference type="RefSeq" id="XP_010929785.1"/>
    </source>
</evidence>
<dbReference type="RefSeq" id="XP_010929785.1">
    <property type="nucleotide sequence ID" value="XM_010931483.3"/>
</dbReference>
<comment type="similarity">
    <text evidence="1">Belongs to the DDA1 family.</text>
</comment>
<evidence type="ECO:0000256" key="2">
    <source>
        <dbReference type="SAM" id="MobiDB-lite"/>
    </source>
</evidence>
<dbReference type="InterPro" id="IPR003034">
    <property type="entry name" value="SAP_dom"/>
</dbReference>
<accession>A0A6I9RXA4</accession>
<evidence type="ECO:0000256" key="1">
    <source>
        <dbReference type="ARBA" id="ARBA00008042"/>
    </source>
</evidence>
<dbReference type="PANTHER" id="PTHR31879">
    <property type="entry name" value="DET1- AND DDB1-ASSOCIATED PROTEIN 1"/>
    <property type="match status" value="1"/>
</dbReference>
<feature type="region of interest" description="Disordered" evidence="2">
    <location>
        <begin position="86"/>
        <end position="140"/>
    </location>
</feature>
<evidence type="ECO:0000259" key="3">
    <source>
        <dbReference type="PROSITE" id="PS50800"/>
    </source>
</evidence>
<dbReference type="Proteomes" id="UP000504607">
    <property type="component" value="Chromosome 9"/>
</dbReference>
<feature type="domain" description="SAP" evidence="3">
    <location>
        <begin position="146"/>
        <end position="180"/>
    </location>
</feature>
<dbReference type="InterPro" id="IPR033575">
    <property type="entry name" value="DDA1-like"/>
</dbReference>
<dbReference type="AlphaFoldDB" id="A0A6I9RXA4"/>
<dbReference type="SMART" id="SM00513">
    <property type="entry name" value="SAP"/>
    <property type="match status" value="1"/>
</dbReference>
<dbReference type="Pfam" id="PF10172">
    <property type="entry name" value="DDA1"/>
    <property type="match status" value="1"/>
</dbReference>